<dbReference type="Pfam" id="PF12680">
    <property type="entry name" value="SnoaL_2"/>
    <property type="match status" value="1"/>
</dbReference>
<feature type="domain" description="SnoaL-like" evidence="1">
    <location>
        <begin position="9"/>
        <end position="114"/>
    </location>
</feature>
<name>A0A084SZU1_9BACT</name>
<evidence type="ECO:0000313" key="3">
    <source>
        <dbReference type="Proteomes" id="UP000028547"/>
    </source>
</evidence>
<dbReference type="Gene3D" id="3.10.450.50">
    <property type="match status" value="1"/>
</dbReference>
<accession>A0A084SZU1</accession>
<proteinExistence type="predicted"/>
<sequence length="148" mass="16262">MAHPHEQLIRAVYTEFGRGNLAGVLALCSPDVRLRFRGDNVLSGEYDGAGLERIAMKLGQVAGTSLQMNIEGVLADDTRGVVFLRDTLTRQDSGESYEVRLLHVYRIENGKVVSFDELPFDQGAFDEALRAPGVPSTNEPVEPVHSIH</sequence>
<reference evidence="2 3" key="1">
    <citation type="submission" date="2014-07" db="EMBL/GenBank/DDBJ databases">
        <title>Draft Genome Sequence of Gephyronic Acid Producer, Cystobacter violaceus Strain Cb vi76.</title>
        <authorList>
            <person name="Stevens D.C."/>
            <person name="Young J."/>
            <person name="Carmichael R."/>
            <person name="Tan J."/>
            <person name="Taylor R.E."/>
        </authorList>
    </citation>
    <scope>NUCLEOTIDE SEQUENCE [LARGE SCALE GENOMIC DNA]</scope>
    <source>
        <strain evidence="2 3">Cb vi76</strain>
    </source>
</reference>
<dbReference type="Proteomes" id="UP000028547">
    <property type="component" value="Unassembled WGS sequence"/>
</dbReference>
<dbReference type="RefSeq" id="WP_043390711.1">
    <property type="nucleotide sequence ID" value="NZ_JPMI01000031.1"/>
</dbReference>
<dbReference type="InterPro" id="IPR032710">
    <property type="entry name" value="NTF2-like_dom_sf"/>
</dbReference>
<protein>
    <recommendedName>
        <fullName evidence="1">SnoaL-like domain-containing protein</fullName>
    </recommendedName>
</protein>
<dbReference type="SUPFAM" id="SSF54427">
    <property type="entry name" value="NTF2-like"/>
    <property type="match status" value="1"/>
</dbReference>
<evidence type="ECO:0000259" key="1">
    <source>
        <dbReference type="Pfam" id="PF12680"/>
    </source>
</evidence>
<comment type="caution">
    <text evidence="2">The sequence shown here is derived from an EMBL/GenBank/DDBJ whole genome shotgun (WGS) entry which is preliminary data.</text>
</comment>
<evidence type="ECO:0000313" key="2">
    <source>
        <dbReference type="EMBL" id="KFA93976.1"/>
    </source>
</evidence>
<dbReference type="InterPro" id="IPR037401">
    <property type="entry name" value="SnoaL-like"/>
</dbReference>
<organism evidence="2 3">
    <name type="scientific">Archangium violaceum Cb vi76</name>
    <dbReference type="NCBI Taxonomy" id="1406225"/>
    <lineage>
        <taxon>Bacteria</taxon>
        <taxon>Pseudomonadati</taxon>
        <taxon>Myxococcota</taxon>
        <taxon>Myxococcia</taxon>
        <taxon>Myxococcales</taxon>
        <taxon>Cystobacterineae</taxon>
        <taxon>Archangiaceae</taxon>
        <taxon>Archangium</taxon>
    </lineage>
</organism>
<gene>
    <name evidence="2" type="ORF">Q664_05965</name>
</gene>
<dbReference type="EMBL" id="JPMI01000031">
    <property type="protein sequence ID" value="KFA93976.1"/>
    <property type="molecule type" value="Genomic_DNA"/>
</dbReference>
<dbReference type="AlphaFoldDB" id="A0A084SZU1"/>